<dbReference type="Proteomes" id="UP001165065">
    <property type="component" value="Unassembled WGS sequence"/>
</dbReference>
<protein>
    <submittedName>
        <fullName evidence="2">Uncharacterized protein</fullName>
    </submittedName>
</protein>
<gene>
    <name evidence="2" type="ORF">TrCOL_g10879</name>
</gene>
<feature type="compositionally biased region" description="Polar residues" evidence="1">
    <location>
        <begin position="1"/>
        <end position="18"/>
    </location>
</feature>
<evidence type="ECO:0000256" key="1">
    <source>
        <dbReference type="SAM" id="MobiDB-lite"/>
    </source>
</evidence>
<name>A0A9W7G265_9STRA</name>
<dbReference type="EMBL" id="BRYA01000693">
    <property type="protein sequence ID" value="GMI30042.1"/>
    <property type="molecule type" value="Genomic_DNA"/>
</dbReference>
<feature type="compositionally biased region" description="Acidic residues" evidence="1">
    <location>
        <begin position="121"/>
        <end position="139"/>
    </location>
</feature>
<feature type="region of interest" description="Disordered" evidence="1">
    <location>
        <begin position="1"/>
        <end position="37"/>
    </location>
</feature>
<accession>A0A9W7G265</accession>
<organism evidence="2 3">
    <name type="scientific">Triparma columacea</name>
    <dbReference type="NCBI Taxonomy" id="722753"/>
    <lineage>
        <taxon>Eukaryota</taxon>
        <taxon>Sar</taxon>
        <taxon>Stramenopiles</taxon>
        <taxon>Ochrophyta</taxon>
        <taxon>Bolidophyceae</taxon>
        <taxon>Parmales</taxon>
        <taxon>Triparmaceae</taxon>
        <taxon>Triparma</taxon>
    </lineage>
</organism>
<feature type="compositionally biased region" description="Basic and acidic residues" evidence="1">
    <location>
        <begin position="300"/>
        <end position="315"/>
    </location>
</feature>
<dbReference type="AlphaFoldDB" id="A0A9W7G265"/>
<feature type="compositionally biased region" description="Low complexity" evidence="1">
    <location>
        <begin position="19"/>
        <end position="33"/>
    </location>
</feature>
<feature type="compositionally biased region" description="Acidic residues" evidence="1">
    <location>
        <begin position="254"/>
        <end position="272"/>
    </location>
</feature>
<evidence type="ECO:0000313" key="3">
    <source>
        <dbReference type="Proteomes" id="UP001165065"/>
    </source>
</evidence>
<sequence>MKVKQQRQPGSSPSENADSQFTSQPQPQPQTSTHVLPLDNFDDRSLLDLFGEVSKDYFTSAFFPPTDVLCDWSWRNGRCEPACACRLRYKFGDFHLGRSCRIRTNRGAGEGNDEREGYRDYDEEEEEDGDVDEEDETFDDSPPPNCSSPPFNSIYYKTLTAAVNKGNVARAKIQNKLHEVKPRRKVCEALSGKYLKGVGMNIPEFKFCERLIDGGGRRGGEDDWSDEPGGEDGGWGGIDEDAVLGDEHKGGDGFVEEDEDDEGGVGGEEVDDTGSGGAKVIEEEEEEENIIMSQNKQHPTAHDEQPPQRPAKEHVQPQWGANDAKLGPS</sequence>
<feature type="region of interest" description="Disordered" evidence="1">
    <location>
        <begin position="216"/>
        <end position="329"/>
    </location>
</feature>
<comment type="caution">
    <text evidence="2">The sequence shown here is derived from an EMBL/GenBank/DDBJ whole genome shotgun (WGS) entry which is preliminary data.</text>
</comment>
<proteinExistence type="predicted"/>
<feature type="region of interest" description="Disordered" evidence="1">
    <location>
        <begin position="103"/>
        <end position="149"/>
    </location>
</feature>
<keyword evidence="3" id="KW-1185">Reference proteome</keyword>
<evidence type="ECO:0000313" key="2">
    <source>
        <dbReference type="EMBL" id="GMI30042.1"/>
    </source>
</evidence>
<reference evidence="3" key="1">
    <citation type="journal article" date="2023" name="Commun. Biol.">
        <title>Genome analysis of Parmales, the sister group of diatoms, reveals the evolutionary specialization of diatoms from phago-mixotrophs to photoautotrophs.</title>
        <authorList>
            <person name="Ban H."/>
            <person name="Sato S."/>
            <person name="Yoshikawa S."/>
            <person name="Yamada K."/>
            <person name="Nakamura Y."/>
            <person name="Ichinomiya M."/>
            <person name="Sato N."/>
            <person name="Blanc-Mathieu R."/>
            <person name="Endo H."/>
            <person name="Kuwata A."/>
            <person name="Ogata H."/>
        </authorList>
    </citation>
    <scope>NUCLEOTIDE SEQUENCE [LARGE SCALE GENOMIC DNA]</scope>
</reference>
<dbReference type="OrthoDB" id="190846at2759"/>